<dbReference type="NCBIfam" id="TIGR04267">
    <property type="entry name" value="mod_HExxH"/>
    <property type="match status" value="1"/>
</dbReference>
<gene>
    <name evidence="2" type="ORF">GCM10010140_22630</name>
</gene>
<evidence type="ECO:0000313" key="2">
    <source>
        <dbReference type="EMBL" id="GGP92314.1"/>
    </source>
</evidence>
<feature type="region of interest" description="Disordered" evidence="1">
    <location>
        <begin position="305"/>
        <end position="328"/>
    </location>
</feature>
<feature type="region of interest" description="Disordered" evidence="1">
    <location>
        <begin position="376"/>
        <end position="410"/>
    </location>
</feature>
<evidence type="ECO:0008006" key="4">
    <source>
        <dbReference type="Google" id="ProtNLM"/>
    </source>
</evidence>
<dbReference type="InterPro" id="IPR026337">
    <property type="entry name" value="AKG_HExxH"/>
</dbReference>
<name>A0ABQ2QQB5_9ACTN</name>
<dbReference type="EMBL" id="BMQJ01000004">
    <property type="protein sequence ID" value="GGP92314.1"/>
    <property type="molecule type" value="Genomic_DNA"/>
</dbReference>
<feature type="compositionally biased region" description="Basic and acidic residues" evidence="1">
    <location>
        <begin position="305"/>
        <end position="315"/>
    </location>
</feature>
<evidence type="ECO:0000313" key="3">
    <source>
        <dbReference type="Proteomes" id="UP000611554"/>
    </source>
</evidence>
<reference evidence="3" key="1">
    <citation type="journal article" date="2019" name="Int. J. Syst. Evol. Microbiol.">
        <title>The Global Catalogue of Microorganisms (GCM) 10K type strain sequencing project: providing services to taxonomists for standard genome sequencing and annotation.</title>
        <authorList>
            <consortium name="The Broad Institute Genomics Platform"/>
            <consortium name="The Broad Institute Genome Sequencing Center for Infectious Disease"/>
            <person name="Wu L."/>
            <person name="Ma J."/>
        </authorList>
    </citation>
    <scope>NUCLEOTIDE SEQUENCE [LARGE SCALE GENOMIC DNA]</scope>
    <source>
        <strain evidence="3">JCM 3115</strain>
    </source>
</reference>
<evidence type="ECO:0000256" key="1">
    <source>
        <dbReference type="SAM" id="MobiDB-lite"/>
    </source>
</evidence>
<dbReference type="RefSeq" id="WP_189246410.1">
    <property type="nucleotide sequence ID" value="NZ_BMQJ01000004.1"/>
</dbReference>
<keyword evidence="3" id="KW-1185">Reference proteome</keyword>
<comment type="caution">
    <text evidence="2">The sequence shown here is derived from an EMBL/GenBank/DDBJ whole genome shotgun (WGS) entry which is preliminary data.</text>
</comment>
<sequence>MNLTEQADLALASDPEFGASTVIEAKNIARYRLGLTVLAGRLPDAAPLFKQLAELDDAALRPMMYDPVLRNAFEDDVVALENGAAEPGSLAHYLALDLGAFSEGRGPCERLTAPAVLLSPDRSPAWVWTELRPASPAEQVVADRLEELLAGSLADARDAGRVVPDEDMLVALHRGRALLADLLPNAAAGVLPHISLVGFARGEMTDGPFNSLAGGDPLPSAVLMAPEQLGDPWMTAEILLHEGLHLKLFDILRTCSMVRDPDQTVPIPWRISSWALTRVLFALHVYVHMVLFRAAAADAPAELRDRYGEPPKTEVVDAPTEGSEAAETGDYLTGLQRARYLGRQAAETYRDQLTPEGGRFVDWLLEALDALAPGTGSAGGPAVAAGTGEPGGAADTALPEPARRPVSDEPVPVPVSVPVSGYRKAEPVFACPIPEHRQLLAFSPEPPRFRWLNEHAWAIYALCDGGDIDSIRSRYRAATGDVTDERLEAGLAALVSAGLIVPA</sequence>
<organism evidence="2 3">
    <name type="scientific">Streptosporangium pseudovulgare</name>
    <dbReference type="NCBI Taxonomy" id="35765"/>
    <lineage>
        <taxon>Bacteria</taxon>
        <taxon>Bacillati</taxon>
        <taxon>Actinomycetota</taxon>
        <taxon>Actinomycetes</taxon>
        <taxon>Streptosporangiales</taxon>
        <taxon>Streptosporangiaceae</taxon>
        <taxon>Streptosporangium</taxon>
    </lineage>
</organism>
<dbReference type="Proteomes" id="UP000611554">
    <property type="component" value="Unassembled WGS sequence"/>
</dbReference>
<accession>A0ABQ2QQB5</accession>
<proteinExistence type="predicted"/>
<protein>
    <recommendedName>
        <fullName evidence="4">HEXXH motif domain-containing protein</fullName>
    </recommendedName>
</protein>